<keyword evidence="1" id="KW-0812">Transmembrane</keyword>
<keyword evidence="1" id="KW-0472">Membrane</keyword>
<dbReference type="AlphaFoldDB" id="A0A9P0Z300"/>
<proteinExistence type="predicted"/>
<reference evidence="2" key="1">
    <citation type="submission" date="2022-07" db="EMBL/GenBank/DDBJ databases">
        <authorList>
            <person name="Macas J."/>
            <person name="Novak P."/>
            <person name="Neumann P."/>
        </authorList>
    </citation>
    <scope>NUCLEOTIDE SEQUENCE</scope>
</reference>
<organism evidence="2 3">
    <name type="scientific">Cuscuta europaea</name>
    <name type="common">European dodder</name>
    <dbReference type="NCBI Taxonomy" id="41803"/>
    <lineage>
        <taxon>Eukaryota</taxon>
        <taxon>Viridiplantae</taxon>
        <taxon>Streptophyta</taxon>
        <taxon>Embryophyta</taxon>
        <taxon>Tracheophyta</taxon>
        <taxon>Spermatophyta</taxon>
        <taxon>Magnoliopsida</taxon>
        <taxon>eudicotyledons</taxon>
        <taxon>Gunneridae</taxon>
        <taxon>Pentapetalae</taxon>
        <taxon>asterids</taxon>
        <taxon>lamiids</taxon>
        <taxon>Solanales</taxon>
        <taxon>Convolvulaceae</taxon>
        <taxon>Cuscuteae</taxon>
        <taxon>Cuscuta</taxon>
        <taxon>Cuscuta subgen. Cuscuta</taxon>
    </lineage>
</organism>
<gene>
    <name evidence="2" type="ORF">CEURO_LOCUS9198</name>
</gene>
<feature type="transmembrane region" description="Helical" evidence="1">
    <location>
        <begin position="150"/>
        <end position="166"/>
    </location>
</feature>
<evidence type="ECO:0000256" key="1">
    <source>
        <dbReference type="SAM" id="Phobius"/>
    </source>
</evidence>
<name>A0A9P0Z300_CUSEU</name>
<evidence type="ECO:0000313" key="3">
    <source>
        <dbReference type="Proteomes" id="UP001152484"/>
    </source>
</evidence>
<sequence>MGCVSRNCHGLGNQSRFKCWRSVWRFMEPDKKRLCGGATGSAPPVILLDLVSGVLPSEVARQTSSLFPVTGKIGMTSSEVVDQTSSPLLVVGKIMRLDSICSFHFNNSSFISIYFSSKYSDVVRLVYHDAGLAILTGPQGRVSSKFHPRVALSYCFALSLVTFIIINK</sequence>
<protein>
    <submittedName>
        <fullName evidence="2">Uncharacterized protein</fullName>
    </submittedName>
</protein>
<comment type="caution">
    <text evidence="2">The sequence shown here is derived from an EMBL/GenBank/DDBJ whole genome shotgun (WGS) entry which is preliminary data.</text>
</comment>
<keyword evidence="1" id="KW-1133">Transmembrane helix</keyword>
<dbReference type="OrthoDB" id="1326437at2759"/>
<accession>A0A9P0Z300</accession>
<dbReference type="EMBL" id="CAMAPE010000018">
    <property type="protein sequence ID" value="CAH9084989.1"/>
    <property type="molecule type" value="Genomic_DNA"/>
</dbReference>
<evidence type="ECO:0000313" key="2">
    <source>
        <dbReference type="EMBL" id="CAH9084989.1"/>
    </source>
</evidence>
<dbReference type="Proteomes" id="UP001152484">
    <property type="component" value="Unassembled WGS sequence"/>
</dbReference>
<keyword evidence="3" id="KW-1185">Reference proteome</keyword>